<feature type="chain" id="PRO_5016264266" evidence="1">
    <location>
        <begin position="39"/>
        <end position="200"/>
    </location>
</feature>
<evidence type="ECO:0000256" key="1">
    <source>
        <dbReference type="SAM" id="SignalP"/>
    </source>
</evidence>
<comment type="caution">
    <text evidence="2">The sequence shown here is derived from an EMBL/GenBank/DDBJ whole genome shotgun (WGS) entry which is preliminary data.</text>
</comment>
<sequence length="200" mass="22693">MWNELLKSKLRFFSNDSAFGQRSALVATCLFASSAAVAAEPRQTIDINGEAVKYNLSTSLWTTHFNPRPEHNNTQRFLGIERYGDNFVTRPLQQRFERLAEADPMLGIAHFRNSFDQSTIFAYAGFTQAIWQRESWQARVKVGAGFIHGYRNEFQDKIPFNSFGTAPAAIPSLTLHYQRFNGEMILFGTSGVMLNVGYSF</sequence>
<gene>
    <name evidence="2" type="ORF">B0I24_101347</name>
    <name evidence="3" type="ORF">CWE07_01675</name>
</gene>
<evidence type="ECO:0000313" key="5">
    <source>
        <dbReference type="Proteomes" id="UP000287865"/>
    </source>
</evidence>
<evidence type="ECO:0000313" key="4">
    <source>
        <dbReference type="Proteomes" id="UP000249203"/>
    </source>
</evidence>
<dbReference type="RefSeq" id="WP_111568194.1">
    <property type="nucleotide sequence ID" value="NZ_QLMD01000001.1"/>
</dbReference>
<dbReference type="EMBL" id="QLMD01000001">
    <property type="protein sequence ID" value="RAK01720.1"/>
    <property type="molecule type" value="Genomic_DNA"/>
</dbReference>
<dbReference type="EMBL" id="PIPK01000001">
    <property type="protein sequence ID" value="RUO28539.1"/>
    <property type="molecule type" value="Genomic_DNA"/>
</dbReference>
<reference evidence="3 5" key="1">
    <citation type="journal article" date="2018" name="Front. Microbiol.">
        <title>Genome-Based Analysis Reveals the Taxonomy and Diversity of the Family Idiomarinaceae.</title>
        <authorList>
            <person name="Liu Y."/>
            <person name="Lai Q."/>
            <person name="Shao Z."/>
        </authorList>
    </citation>
    <scope>NUCLEOTIDE SEQUENCE [LARGE SCALE GENOMIC DNA]</scope>
    <source>
        <strain evidence="3 5">CF12-14</strain>
    </source>
</reference>
<accession>A0A327X3L6</accession>
<dbReference type="AlphaFoldDB" id="A0A327X3L6"/>
<keyword evidence="1" id="KW-0732">Signal</keyword>
<organism evidence="2 4">
    <name type="scientific">Aliidiomarina maris</name>
    <dbReference type="NCBI Taxonomy" id="531312"/>
    <lineage>
        <taxon>Bacteria</taxon>
        <taxon>Pseudomonadati</taxon>
        <taxon>Pseudomonadota</taxon>
        <taxon>Gammaproteobacteria</taxon>
        <taxon>Alteromonadales</taxon>
        <taxon>Idiomarinaceae</taxon>
        <taxon>Aliidiomarina</taxon>
    </lineage>
</organism>
<keyword evidence="5" id="KW-1185">Reference proteome</keyword>
<dbReference type="Proteomes" id="UP000287865">
    <property type="component" value="Unassembled WGS sequence"/>
</dbReference>
<proteinExistence type="predicted"/>
<name>A0A327X3L6_9GAMM</name>
<dbReference type="Proteomes" id="UP000249203">
    <property type="component" value="Unassembled WGS sequence"/>
</dbReference>
<protein>
    <submittedName>
        <fullName evidence="3">Sn-glycerol-3-phosphate transporter</fullName>
    </submittedName>
</protein>
<reference evidence="2 4" key="2">
    <citation type="submission" date="2018-06" db="EMBL/GenBank/DDBJ databases">
        <title>Genomic Encyclopedia of Type Strains, Phase III (KMG-III): the genomes of soil and plant-associated and newly described type strains.</title>
        <authorList>
            <person name="Whitman W."/>
        </authorList>
    </citation>
    <scope>NUCLEOTIDE SEQUENCE [LARGE SCALE GENOMIC DNA]</scope>
    <source>
        <strain evidence="2 4">CGMCC 1.15366</strain>
    </source>
</reference>
<dbReference type="OrthoDB" id="8561992at2"/>
<feature type="signal peptide" evidence="1">
    <location>
        <begin position="1"/>
        <end position="38"/>
    </location>
</feature>
<evidence type="ECO:0000313" key="2">
    <source>
        <dbReference type="EMBL" id="RAK01720.1"/>
    </source>
</evidence>
<evidence type="ECO:0000313" key="3">
    <source>
        <dbReference type="EMBL" id="RUO28539.1"/>
    </source>
</evidence>